<dbReference type="InterPro" id="IPR002931">
    <property type="entry name" value="Transglutaminase-like"/>
</dbReference>
<evidence type="ECO:0000313" key="2">
    <source>
        <dbReference type="EMBL" id="MTI29127.1"/>
    </source>
</evidence>
<dbReference type="SUPFAM" id="SSF54001">
    <property type="entry name" value="Cysteine proteinases"/>
    <property type="match status" value="1"/>
</dbReference>
<gene>
    <name evidence="2" type="ORF">E1163_29470</name>
</gene>
<evidence type="ECO:0000259" key="1">
    <source>
        <dbReference type="Pfam" id="PF01841"/>
    </source>
</evidence>
<dbReference type="Pfam" id="PF01841">
    <property type="entry name" value="Transglut_core"/>
    <property type="match status" value="1"/>
</dbReference>
<organism evidence="2 3">
    <name type="scientific">Fulvivirga kasyanovii</name>
    <dbReference type="NCBI Taxonomy" id="396812"/>
    <lineage>
        <taxon>Bacteria</taxon>
        <taxon>Pseudomonadati</taxon>
        <taxon>Bacteroidota</taxon>
        <taxon>Cytophagia</taxon>
        <taxon>Cytophagales</taxon>
        <taxon>Fulvivirgaceae</taxon>
        <taxon>Fulvivirga</taxon>
    </lineage>
</organism>
<reference evidence="2 3" key="1">
    <citation type="submission" date="2019-02" db="EMBL/GenBank/DDBJ databases">
        <authorList>
            <person name="Goldberg S.R."/>
            <person name="Haltli B.A."/>
            <person name="Correa H."/>
            <person name="Russell K.G."/>
        </authorList>
    </citation>
    <scope>NUCLEOTIDE SEQUENCE [LARGE SCALE GENOMIC DNA]</scope>
    <source>
        <strain evidence="2 3">JCM 16186</strain>
    </source>
</reference>
<dbReference type="Gene3D" id="3.10.620.30">
    <property type="match status" value="1"/>
</dbReference>
<evidence type="ECO:0000313" key="3">
    <source>
        <dbReference type="Proteomes" id="UP000798808"/>
    </source>
</evidence>
<sequence length="224" mass="25808">MLEKYLNPGTYINSDHPDVIRFVQEKTARYDTVNDKIKALYYAVRDGFWYDPYRLDFTKEAIKASHIVSRNYGYCIEKSGLFAAGARVLGVPSRMGFANVKNHIGTAKLEEVLKTNLLVFHGYAEIWLNDQWVKVTPVFNKGLCDKLNVEPLEFDGHEHAVFQQYSKSGGKFMEYVHDYGTFNDIPYDMFIDELVRHYPHLAKVIIDQRSINLNVPESLSAIKS</sequence>
<proteinExistence type="predicted"/>
<name>A0ABW9RZD0_9BACT</name>
<dbReference type="InterPro" id="IPR038765">
    <property type="entry name" value="Papain-like_cys_pep_sf"/>
</dbReference>
<accession>A0ABW9RZD0</accession>
<protein>
    <submittedName>
        <fullName evidence="2">Transglutaminase domain-containing protein</fullName>
    </submittedName>
</protein>
<dbReference type="EMBL" id="SMLW01000679">
    <property type="protein sequence ID" value="MTI29127.1"/>
    <property type="molecule type" value="Genomic_DNA"/>
</dbReference>
<feature type="domain" description="Transglutaminase-like" evidence="1">
    <location>
        <begin position="22"/>
        <end position="137"/>
    </location>
</feature>
<dbReference type="Proteomes" id="UP000798808">
    <property type="component" value="Unassembled WGS sequence"/>
</dbReference>
<dbReference type="PANTHER" id="PTHR33490">
    <property type="entry name" value="BLR5614 PROTEIN-RELATED"/>
    <property type="match status" value="1"/>
</dbReference>
<dbReference type="PANTHER" id="PTHR33490:SF3">
    <property type="entry name" value="CONSERVED INTEGRAL MEMBRANE PROTEIN"/>
    <property type="match status" value="1"/>
</dbReference>
<comment type="caution">
    <text evidence="2">The sequence shown here is derived from an EMBL/GenBank/DDBJ whole genome shotgun (WGS) entry which is preliminary data.</text>
</comment>
<keyword evidence="3" id="KW-1185">Reference proteome</keyword>